<proteinExistence type="predicted"/>
<sequence length="46" mass="5352">MDLPWLIPRFLSILRLPLEHSVPISRRNFPSLIPPCSYALNKLSHL</sequence>
<dbReference type="Proteomes" id="UP000234681">
    <property type="component" value="Chromosome X"/>
</dbReference>
<dbReference type="AlphaFoldDB" id="A6KTY6"/>
<evidence type="ECO:0000313" key="1">
    <source>
        <dbReference type="EMBL" id="EDL85067.1"/>
    </source>
</evidence>
<gene>
    <name evidence="1" type="ORF">rCG_28377</name>
</gene>
<organism evidence="1 2">
    <name type="scientific">Rattus norvegicus</name>
    <name type="common">Rat</name>
    <dbReference type="NCBI Taxonomy" id="10116"/>
    <lineage>
        <taxon>Eukaryota</taxon>
        <taxon>Metazoa</taxon>
        <taxon>Chordata</taxon>
        <taxon>Craniata</taxon>
        <taxon>Vertebrata</taxon>
        <taxon>Euteleostomi</taxon>
        <taxon>Mammalia</taxon>
        <taxon>Eutheria</taxon>
        <taxon>Euarchontoglires</taxon>
        <taxon>Glires</taxon>
        <taxon>Rodentia</taxon>
        <taxon>Myomorpha</taxon>
        <taxon>Muroidea</taxon>
        <taxon>Muridae</taxon>
        <taxon>Murinae</taxon>
        <taxon>Rattus</taxon>
    </lineage>
</organism>
<evidence type="ECO:0000313" key="2">
    <source>
        <dbReference type="Proteomes" id="UP000234681"/>
    </source>
</evidence>
<protein>
    <submittedName>
        <fullName evidence="1">RCG28377</fullName>
    </submittedName>
</protein>
<accession>A6KTY6</accession>
<dbReference type="EMBL" id="CH474122">
    <property type="protein sequence ID" value="EDL85067.1"/>
    <property type="molecule type" value="Genomic_DNA"/>
</dbReference>
<name>A6KTY6_RAT</name>
<reference evidence="2" key="1">
    <citation type="submission" date="2005-09" db="EMBL/GenBank/DDBJ databases">
        <authorList>
            <person name="Mural R.J."/>
            <person name="Li P.W."/>
            <person name="Adams M.D."/>
            <person name="Amanatides P.G."/>
            <person name="Baden-Tillson H."/>
            <person name="Barnstead M."/>
            <person name="Chin S.H."/>
            <person name="Dew I."/>
            <person name="Evans C.A."/>
            <person name="Ferriera S."/>
            <person name="Flanigan M."/>
            <person name="Fosler C."/>
            <person name="Glodek A."/>
            <person name="Gu Z."/>
            <person name="Holt R.A."/>
            <person name="Jennings D."/>
            <person name="Kraft C.L."/>
            <person name="Lu F."/>
            <person name="Nguyen T."/>
            <person name="Nusskern D.R."/>
            <person name="Pfannkoch C.M."/>
            <person name="Sitter C."/>
            <person name="Sutton G.G."/>
            <person name="Venter J.C."/>
            <person name="Wang Z."/>
            <person name="Woodage T."/>
            <person name="Zheng X.H."/>
            <person name="Zhong F."/>
        </authorList>
    </citation>
    <scope>NUCLEOTIDE SEQUENCE [LARGE SCALE GENOMIC DNA]</scope>
    <source>
        <strain>BN</strain>
        <strain evidence="2">Sprague-Dawley</strain>
    </source>
</reference>